<keyword evidence="2" id="KW-1185">Reference proteome</keyword>
<dbReference type="EMBL" id="FP929052">
    <property type="protein sequence ID" value="CBL18391.1"/>
    <property type="molecule type" value="Genomic_DNA"/>
</dbReference>
<gene>
    <name evidence="1" type="ordered locus">RUM_24030</name>
</gene>
<dbReference type="HOGENOM" id="CLU_3419180_0_0_9"/>
<name>D4LFJ6_RUMC1</name>
<dbReference type="Proteomes" id="UP000007054">
    <property type="component" value="Chromosome"/>
</dbReference>
<accession>D4LFJ6</accession>
<organism evidence="1 2">
    <name type="scientific">Ruminococcus champanellensis (strain DSM 18848 / JCM 17042 / KCTC 15320 / 18P13)</name>
    <dbReference type="NCBI Taxonomy" id="213810"/>
    <lineage>
        <taxon>Bacteria</taxon>
        <taxon>Bacillati</taxon>
        <taxon>Bacillota</taxon>
        <taxon>Clostridia</taxon>
        <taxon>Eubacteriales</taxon>
        <taxon>Oscillospiraceae</taxon>
        <taxon>Ruminococcus</taxon>
    </lineage>
</organism>
<reference evidence="1" key="2">
    <citation type="submission" date="2010-03" db="EMBL/GenBank/DDBJ databases">
        <authorList>
            <person name="Pajon A."/>
        </authorList>
    </citation>
    <scope>NUCLEOTIDE SEQUENCE</scope>
    <source>
        <strain evidence="1">Type strain: 18P13</strain>
    </source>
</reference>
<dbReference type="KEGG" id="rch:RUM_24030"/>
<evidence type="ECO:0000313" key="2">
    <source>
        <dbReference type="Proteomes" id="UP000007054"/>
    </source>
</evidence>
<dbReference type="AlphaFoldDB" id="D4LFJ6"/>
<evidence type="ECO:0000313" key="1">
    <source>
        <dbReference type="EMBL" id="CBL18391.1"/>
    </source>
</evidence>
<protein>
    <submittedName>
        <fullName evidence="1">Uncharacterized protein</fullName>
    </submittedName>
</protein>
<proteinExistence type="predicted"/>
<reference evidence="1" key="1">
    <citation type="submission" date="2010-03" db="EMBL/GenBank/DDBJ databases">
        <title>The genome sequence of Ruminococcus sp. 18P13.</title>
        <authorList>
            <consortium name="metaHIT consortium -- http://www.metahit.eu/"/>
            <person name="Pajon A."/>
            <person name="Turner K."/>
            <person name="Parkhill J."/>
            <person name="Bernalier A."/>
        </authorList>
    </citation>
    <scope>NUCLEOTIDE SEQUENCE [LARGE SCALE GENOMIC DNA]</scope>
    <source>
        <strain evidence="1">Type strain: 18P13</strain>
    </source>
</reference>
<sequence>MNKMNPAAAVQTMYDAACPVEELHE</sequence>